<evidence type="ECO:0000256" key="1">
    <source>
        <dbReference type="ARBA" id="ARBA00004571"/>
    </source>
</evidence>
<accession>A0ABU7XXI3</accession>
<gene>
    <name evidence="10" type="ORF">N1F79_15415</name>
</gene>
<keyword evidence="5" id="KW-0732">Signal</keyword>
<dbReference type="SUPFAM" id="SSF49464">
    <property type="entry name" value="Carboxypeptidase regulatory domain-like"/>
    <property type="match status" value="1"/>
</dbReference>
<dbReference type="InterPro" id="IPR023996">
    <property type="entry name" value="TonB-dep_OMP_SusC/RagA"/>
</dbReference>
<keyword evidence="2 8" id="KW-0813">Transport</keyword>
<keyword evidence="7 8" id="KW-0998">Cell outer membrane</keyword>
<organism evidence="10 11">
    <name type="scientific">Flavivirga spongiicola</name>
    <dbReference type="NCBI Taxonomy" id="421621"/>
    <lineage>
        <taxon>Bacteria</taxon>
        <taxon>Pseudomonadati</taxon>
        <taxon>Bacteroidota</taxon>
        <taxon>Flavobacteriia</taxon>
        <taxon>Flavobacteriales</taxon>
        <taxon>Flavobacteriaceae</taxon>
        <taxon>Flavivirga</taxon>
    </lineage>
</organism>
<comment type="subcellular location">
    <subcellularLocation>
        <location evidence="1 8">Cell outer membrane</location>
        <topology evidence="1 8">Multi-pass membrane protein</topology>
    </subcellularLocation>
</comment>
<dbReference type="NCBIfam" id="TIGR04056">
    <property type="entry name" value="OMP_RagA_SusC"/>
    <property type="match status" value="1"/>
</dbReference>
<dbReference type="PANTHER" id="PTHR30069">
    <property type="entry name" value="TONB-DEPENDENT OUTER MEMBRANE RECEPTOR"/>
    <property type="match status" value="1"/>
</dbReference>
<dbReference type="InterPro" id="IPR036942">
    <property type="entry name" value="Beta-barrel_TonB_sf"/>
</dbReference>
<keyword evidence="3 8" id="KW-1134">Transmembrane beta strand</keyword>
<dbReference type="InterPro" id="IPR037066">
    <property type="entry name" value="Plug_dom_sf"/>
</dbReference>
<evidence type="ECO:0000256" key="7">
    <source>
        <dbReference type="ARBA" id="ARBA00023237"/>
    </source>
</evidence>
<evidence type="ECO:0000256" key="4">
    <source>
        <dbReference type="ARBA" id="ARBA00022692"/>
    </source>
</evidence>
<dbReference type="InterPro" id="IPR012910">
    <property type="entry name" value="Plug_dom"/>
</dbReference>
<dbReference type="PROSITE" id="PS52016">
    <property type="entry name" value="TONB_DEPENDENT_REC_3"/>
    <property type="match status" value="1"/>
</dbReference>
<reference evidence="10 11" key="1">
    <citation type="submission" date="2022-09" db="EMBL/GenBank/DDBJ databases">
        <title>Genome sequencing of Flavivirga sp. MEBiC05379.</title>
        <authorList>
            <person name="Oh H.-M."/>
            <person name="Kwon K.K."/>
            <person name="Park M.J."/>
            <person name="Yang S.-H."/>
        </authorList>
    </citation>
    <scope>NUCLEOTIDE SEQUENCE [LARGE SCALE GENOMIC DNA]</scope>
    <source>
        <strain evidence="10 11">MEBiC05379</strain>
    </source>
</reference>
<dbReference type="PANTHER" id="PTHR30069:SF29">
    <property type="entry name" value="HEMOGLOBIN AND HEMOGLOBIN-HAPTOGLOBIN-BINDING PROTEIN 1-RELATED"/>
    <property type="match status" value="1"/>
</dbReference>
<dbReference type="InterPro" id="IPR023997">
    <property type="entry name" value="TonB-dep_OMP_SusC/RagA_CS"/>
</dbReference>
<dbReference type="EMBL" id="JAODOP010000004">
    <property type="protein sequence ID" value="MEF3834525.1"/>
    <property type="molecule type" value="Genomic_DNA"/>
</dbReference>
<dbReference type="NCBIfam" id="TIGR04057">
    <property type="entry name" value="SusC_RagA_signa"/>
    <property type="match status" value="1"/>
</dbReference>
<name>A0ABU7XXI3_9FLAO</name>
<dbReference type="InterPro" id="IPR039426">
    <property type="entry name" value="TonB-dep_rcpt-like"/>
</dbReference>
<comment type="similarity">
    <text evidence="8">Belongs to the TonB-dependent receptor family.</text>
</comment>
<evidence type="ECO:0000259" key="9">
    <source>
        <dbReference type="Pfam" id="PF07715"/>
    </source>
</evidence>
<dbReference type="InterPro" id="IPR008969">
    <property type="entry name" value="CarboxyPept-like_regulatory"/>
</dbReference>
<dbReference type="Gene3D" id="2.170.130.10">
    <property type="entry name" value="TonB-dependent receptor, plug domain"/>
    <property type="match status" value="1"/>
</dbReference>
<dbReference type="Pfam" id="PF13715">
    <property type="entry name" value="CarbopepD_reg_2"/>
    <property type="match status" value="1"/>
</dbReference>
<comment type="caution">
    <text evidence="10">The sequence shown here is derived from an EMBL/GenBank/DDBJ whole genome shotgun (WGS) entry which is preliminary data.</text>
</comment>
<dbReference type="RefSeq" id="WP_303306848.1">
    <property type="nucleotide sequence ID" value="NZ_JAODOP010000004.1"/>
</dbReference>
<proteinExistence type="inferred from homology"/>
<evidence type="ECO:0000313" key="10">
    <source>
        <dbReference type="EMBL" id="MEF3834525.1"/>
    </source>
</evidence>
<keyword evidence="4 8" id="KW-0812">Transmembrane</keyword>
<evidence type="ECO:0000256" key="2">
    <source>
        <dbReference type="ARBA" id="ARBA00022448"/>
    </source>
</evidence>
<dbReference type="Gene3D" id="2.40.170.20">
    <property type="entry name" value="TonB-dependent receptor, beta-barrel domain"/>
    <property type="match status" value="1"/>
</dbReference>
<feature type="domain" description="TonB-dependent receptor plug" evidence="9">
    <location>
        <begin position="227"/>
        <end position="350"/>
    </location>
</feature>
<keyword evidence="11" id="KW-1185">Reference proteome</keyword>
<protein>
    <submittedName>
        <fullName evidence="10">SusC/RagA family TonB-linked outer membrane protein</fullName>
    </submittedName>
</protein>
<dbReference type="Gene3D" id="2.60.40.1120">
    <property type="entry name" value="Carboxypeptidase-like, regulatory domain"/>
    <property type="match status" value="1"/>
</dbReference>
<evidence type="ECO:0000256" key="3">
    <source>
        <dbReference type="ARBA" id="ARBA00022452"/>
    </source>
</evidence>
<dbReference type="Pfam" id="PF07715">
    <property type="entry name" value="Plug"/>
    <property type="match status" value="1"/>
</dbReference>
<evidence type="ECO:0000313" key="11">
    <source>
        <dbReference type="Proteomes" id="UP001337305"/>
    </source>
</evidence>
<keyword evidence="6 8" id="KW-0472">Membrane</keyword>
<evidence type="ECO:0000256" key="6">
    <source>
        <dbReference type="ARBA" id="ARBA00023136"/>
    </source>
</evidence>
<dbReference type="Proteomes" id="UP001337305">
    <property type="component" value="Unassembled WGS sequence"/>
</dbReference>
<evidence type="ECO:0000256" key="5">
    <source>
        <dbReference type="ARBA" id="ARBA00022729"/>
    </source>
</evidence>
<evidence type="ECO:0000256" key="8">
    <source>
        <dbReference type="PROSITE-ProRule" id="PRU01360"/>
    </source>
</evidence>
<sequence length="1149" mass="126216">MKKILTRKLLGNDFPNISLKMKLTTLLVIVSFFQIQANTYSQNTKVTLNLENVTIENVLKKIESQSEFIFFYENSIVNLDKKVSISVNKKRISHVLKHLFSKSYISYEVLNKHIMLKLHSEKTKTPLLNNVVIQQSEIKGTVTDQSNVPLPGVNIIIQNTSTGTQTDFDGNYTLEASKGDVLIFSFLGMKTQTIEVGDNTILNVTMLEDAANLNEVVVTALGIKREKKAITYSAQNVGVDEVSEARSLNVANSLSGKVAGLNFSTASNGVGSSSRVTLRGNRSLTGNNQPLYVIDGIPIDNSASTPNSDTGGFTGSDGISNINPEDIESISVLKGPSAAALYGTRASNGVIIINTKSGKGAFGTKISVSSNITFSSAYNLLDLQNEYGQGSLGAYQATSRNSWGAKLNGQSVTAWQPLHNPDYAGPATYTYVAQPNNVIDFFDTGYNLANSISVTVGKEQIQGYFSYTNTTAEGIVGGNRLDRHNLNLRLTSNLTDKLTLDAKANFILQDLNNPLKTGETSTGEAAYTLPRSLPFSQYKDFEYIDAAGQLQYNFVSRDDLGAVGGNPFWFSNRHNRRDEKRNRFIGFTSLKYQFAESLSLQVRSGIDQYTNNTISKSYGARAFGNDDGSYGESKREVQEINTDFLLAYNKTFENFSLGLNFGGNALSQKSSSVGVNDRLSRRNFFSISNLQIGRASSSISERKINSLYGFAQIGYKSALFLDVTTRNDWSSTLPSNNRSFFYPSIGISSILSEMIPNLKSDKLTYFKVRASYAQVGNDTAPYRLSPTYIYNGANGGIITRNTLKPNENLKPEISSSIEFGTDIRLFKNRLGLDFTWFKTNTTDQIFTIDIPESSGFSQKVINGGEVENKGIEFVLSAKPIKLKDFSWDITANFASYKSKVISINGDRETLSIGGEGRIARVQVTKGGEYGDFYIRGFNRTDNGDILVASNGVPEFTSGLDIKGGNFNPDWTAGLQNRFAYKNFSLSFLLDFRIGGEVLSYTQARLAGIGASKLTLANRDGFVVDGVVATRDNDGNITSTTPNTTNVTAETYWTNVAPRNARSAEDFVYDATNIRLRELVFGYSLPSKTLKNLPFSNASISLVGRNLFFLLNKAEFFDPEQGVGIGNIQGIESFNLPTTRDFGVNIKLEF</sequence>
<dbReference type="SUPFAM" id="SSF56935">
    <property type="entry name" value="Porins"/>
    <property type="match status" value="1"/>
</dbReference>